<proteinExistence type="inferred from homology"/>
<dbReference type="InterPro" id="IPR017932">
    <property type="entry name" value="GATase_2_dom"/>
</dbReference>
<feature type="domain" description="Glutamine amidotransferase type-2" evidence="12">
    <location>
        <begin position="2"/>
        <end position="219"/>
    </location>
</feature>
<dbReference type="Pfam" id="PF00733">
    <property type="entry name" value="Asn_synthase"/>
    <property type="match status" value="1"/>
</dbReference>
<evidence type="ECO:0000256" key="1">
    <source>
        <dbReference type="ARBA" id="ARBA00005187"/>
    </source>
</evidence>
<evidence type="ECO:0000256" key="6">
    <source>
        <dbReference type="ARBA" id="ARBA00022888"/>
    </source>
</evidence>
<evidence type="ECO:0000313" key="13">
    <source>
        <dbReference type="EMBL" id="SMC18304.1"/>
    </source>
</evidence>
<evidence type="ECO:0000259" key="12">
    <source>
        <dbReference type="PROSITE" id="PS51278"/>
    </source>
</evidence>
<comment type="catalytic activity">
    <reaction evidence="8">
        <text>L-aspartate + L-glutamine + ATP + H2O = L-asparagine + L-glutamate + AMP + diphosphate + H(+)</text>
        <dbReference type="Rhea" id="RHEA:12228"/>
        <dbReference type="ChEBI" id="CHEBI:15377"/>
        <dbReference type="ChEBI" id="CHEBI:15378"/>
        <dbReference type="ChEBI" id="CHEBI:29985"/>
        <dbReference type="ChEBI" id="CHEBI:29991"/>
        <dbReference type="ChEBI" id="CHEBI:30616"/>
        <dbReference type="ChEBI" id="CHEBI:33019"/>
        <dbReference type="ChEBI" id="CHEBI:58048"/>
        <dbReference type="ChEBI" id="CHEBI:58359"/>
        <dbReference type="ChEBI" id="CHEBI:456215"/>
        <dbReference type="EC" id="6.3.5.4"/>
    </reaction>
</comment>
<evidence type="ECO:0000313" key="14">
    <source>
        <dbReference type="Proteomes" id="UP000192468"/>
    </source>
</evidence>
<evidence type="ECO:0000256" key="8">
    <source>
        <dbReference type="ARBA" id="ARBA00048741"/>
    </source>
</evidence>
<dbReference type="InterPro" id="IPR051786">
    <property type="entry name" value="ASN_synthetase/amidase"/>
</dbReference>
<evidence type="ECO:0000256" key="7">
    <source>
        <dbReference type="ARBA" id="ARBA00022962"/>
    </source>
</evidence>
<evidence type="ECO:0000256" key="3">
    <source>
        <dbReference type="ARBA" id="ARBA00012737"/>
    </source>
</evidence>
<keyword evidence="14" id="KW-1185">Reference proteome</keyword>
<dbReference type="PROSITE" id="PS51278">
    <property type="entry name" value="GATASE_TYPE_2"/>
    <property type="match status" value="1"/>
</dbReference>
<dbReference type="GO" id="GO:0006529">
    <property type="term" value="P:asparagine biosynthetic process"/>
    <property type="evidence" value="ECO:0007669"/>
    <property type="project" value="UniProtKB-KW"/>
</dbReference>
<evidence type="ECO:0000256" key="4">
    <source>
        <dbReference type="ARBA" id="ARBA00022741"/>
    </source>
</evidence>
<keyword evidence="7 9" id="KW-0315">Glutamine amidotransferase</keyword>
<dbReference type="PIRSF" id="PIRSF001589">
    <property type="entry name" value="Asn_synthetase_glu-h"/>
    <property type="match status" value="1"/>
</dbReference>
<dbReference type="CDD" id="cd00712">
    <property type="entry name" value="AsnB"/>
    <property type="match status" value="1"/>
</dbReference>
<dbReference type="Gene3D" id="3.40.50.620">
    <property type="entry name" value="HUPs"/>
    <property type="match status" value="1"/>
</dbReference>
<reference evidence="13 14" key="1">
    <citation type="submission" date="2017-04" db="EMBL/GenBank/DDBJ databases">
        <authorList>
            <person name="Afonso C.L."/>
            <person name="Miller P.J."/>
            <person name="Scott M.A."/>
            <person name="Spackman E."/>
            <person name="Goraichik I."/>
            <person name="Dimitrov K.M."/>
            <person name="Suarez D.L."/>
            <person name="Swayne D.E."/>
        </authorList>
    </citation>
    <scope>NUCLEOTIDE SEQUENCE [LARGE SCALE GENOMIC DNA]</scope>
    <source>
        <strain evidence="13 14">DSM 12555</strain>
    </source>
</reference>
<dbReference type="OrthoDB" id="9763290at2"/>
<dbReference type="InterPro" id="IPR033738">
    <property type="entry name" value="AsnB_N"/>
</dbReference>
<dbReference type="InterPro" id="IPR001962">
    <property type="entry name" value="Asn_synthase"/>
</dbReference>
<keyword evidence="9" id="KW-0028">Amino-acid biosynthesis</keyword>
<protein>
    <recommendedName>
        <fullName evidence="3">asparagine synthase (glutamine-hydrolyzing)</fullName>
        <ecNumber evidence="3">6.3.5.4</ecNumber>
    </recommendedName>
</protein>
<evidence type="ECO:0000256" key="11">
    <source>
        <dbReference type="PIRSR" id="PIRSR001589-3"/>
    </source>
</evidence>
<comment type="similarity">
    <text evidence="2">Belongs to the asparagine synthetase family.</text>
</comment>
<dbReference type="Gene3D" id="3.60.20.10">
    <property type="entry name" value="Glutamine Phosphoribosylpyrophosphate, subunit 1, domain 1"/>
    <property type="match status" value="1"/>
</dbReference>
<feature type="active site" description="For GATase activity" evidence="9">
    <location>
        <position position="2"/>
    </location>
</feature>
<dbReference type="InterPro" id="IPR014729">
    <property type="entry name" value="Rossmann-like_a/b/a_fold"/>
</dbReference>
<name>A0A1W1X322_9CLOT</name>
<dbReference type="STRING" id="1121291.SAMN02745134_00536"/>
<dbReference type="InterPro" id="IPR006426">
    <property type="entry name" value="Asn_synth_AEB"/>
</dbReference>
<gene>
    <name evidence="13" type="ORF">SAMN02745134_00536</name>
</gene>
<dbReference type="EMBL" id="FWXH01000002">
    <property type="protein sequence ID" value="SMC18304.1"/>
    <property type="molecule type" value="Genomic_DNA"/>
</dbReference>
<dbReference type="InterPro" id="IPR029055">
    <property type="entry name" value="Ntn_hydrolases_N"/>
</dbReference>
<dbReference type="NCBIfam" id="TIGR01536">
    <property type="entry name" value="asn_synth_AEB"/>
    <property type="match status" value="1"/>
</dbReference>
<organism evidence="13 14">
    <name type="scientific">Clostridium acidisoli DSM 12555</name>
    <dbReference type="NCBI Taxonomy" id="1121291"/>
    <lineage>
        <taxon>Bacteria</taxon>
        <taxon>Bacillati</taxon>
        <taxon>Bacillota</taxon>
        <taxon>Clostridia</taxon>
        <taxon>Eubacteriales</taxon>
        <taxon>Clostridiaceae</taxon>
        <taxon>Clostridium</taxon>
    </lineage>
</organism>
<evidence type="ECO:0000256" key="9">
    <source>
        <dbReference type="PIRSR" id="PIRSR001589-1"/>
    </source>
</evidence>
<sequence>MCGIAGFITREVFDYEETIRSMTEILSHRGPNMQGYFESRLQNDYILKFGHVRLSILDIVGDRGKQPMDSFDGRYTIIFNGEIYNYLELKELLMKNGIYDFRTNTDTEIIIDMYSLYKEKCLDYFNGMFAFAIYDKYTQEVFIARDRLGKKPLYYSKFKNTFVFASEIKAILKIPDMTKEVNMDGLTDYLKFRYVRNPSTLFKNVYKLEPGYYLKYKNNKIQKKRYWDIKNDEIEKDVTQEDVEKLLLDSVKLRMRADVSVGAFLSGGLDSSLIVAMMSKFTDKKINTFSVGFEGNKVSELPYAKLVADYLGTNHHEVYINSKSVINNLEKCIYYRDEPISEPSEIGVYLLAKEAQNKVTVVLTGEGSDESFAGYPKYAYDSLGESNLCNSVFKVVDDFTSSRTSNCRRIRQASNALKTHDYLERYDKWFASFSKTEIDMLMKNNDYRTGQLQEFKIKKSLSGFKSNLNRMQYYDIKYWLTDNLLDRADKMLMAASLEGRVPFLDYRIVEQAFLLKDNQKIKMGNCKKIIKDIAERYIPKKIINRKKVGFYIPVSQWFRTEMKDYLCDNLFSADFLNLNLFNKKYIENIVNNHISGKEDNYKKLWMLLCLKKWFEMG</sequence>
<evidence type="ECO:0000256" key="5">
    <source>
        <dbReference type="ARBA" id="ARBA00022840"/>
    </source>
</evidence>
<dbReference type="EC" id="6.3.5.4" evidence="3"/>
<keyword evidence="6 9" id="KW-0061">Asparagine biosynthesis</keyword>
<dbReference type="AlphaFoldDB" id="A0A1W1X322"/>
<accession>A0A1W1X322</accession>
<dbReference type="SUPFAM" id="SSF56235">
    <property type="entry name" value="N-terminal nucleophile aminohydrolases (Ntn hydrolases)"/>
    <property type="match status" value="1"/>
</dbReference>
<dbReference type="CDD" id="cd01991">
    <property type="entry name" value="Asn_synthase_B_C"/>
    <property type="match status" value="1"/>
</dbReference>
<dbReference type="GO" id="GO:0005829">
    <property type="term" value="C:cytosol"/>
    <property type="evidence" value="ECO:0007669"/>
    <property type="project" value="TreeGrafter"/>
</dbReference>
<evidence type="ECO:0000256" key="10">
    <source>
        <dbReference type="PIRSR" id="PIRSR001589-2"/>
    </source>
</evidence>
<comment type="pathway">
    <text evidence="1">Amino-acid biosynthesis; L-asparagine biosynthesis; L-asparagine from L-aspartate (L-Gln route): step 1/1.</text>
</comment>
<dbReference type="GO" id="GO:0005524">
    <property type="term" value="F:ATP binding"/>
    <property type="evidence" value="ECO:0007669"/>
    <property type="project" value="UniProtKB-KW"/>
</dbReference>
<feature type="binding site" evidence="10">
    <location>
        <position position="106"/>
    </location>
    <ligand>
        <name>L-glutamine</name>
        <dbReference type="ChEBI" id="CHEBI:58359"/>
    </ligand>
</feature>
<dbReference type="GO" id="GO:0004066">
    <property type="term" value="F:asparagine synthase (glutamine-hydrolyzing) activity"/>
    <property type="evidence" value="ECO:0007669"/>
    <property type="project" value="UniProtKB-EC"/>
</dbReference>
<dbReference type="SUPFAM" id="SSF52402">
    <property type="entry name" value="Adenine nucleotide alpha hydrolases-like"/>
    <property type="match status" value="1"/>
</dbReference>
<dbReference type="Proteomes" id="UP000192468">
    <property type="component" value="Unassembled WGS sequence"/>
</dbReference>
<dbReference type="PANTHER" id="PTHR43284:SF1">
    <property type="entry name" value="ASPARAGINE SYNTHETASE"/>
    <property type="match status" value="1"/>
</dbReference>
<keyword evidence="5 10" id="KW-0067">ATP-binding</keyword>
<evidence type="ECO:0000256" key="2">
    <source>
        <dbReference type="ARBA" id="ARBA00005752"/>
    </source>
</evidence>
<dbReference type="Pfam" id="PF13537">
    <property type="entry name" value="GATase_7"/>
    <property type="match status" value="1"/>
</dbReference>
<dbReference type="PANTHER" id="PTHR43284">
    <property type="entry name" value="ASPARAGINE SYNTHETASE (GLUTAMINE-HYDROLYZING)"/>
    <property type="match status" value="1"/>
</dbReference>
<keyword evidence="4 10" id="KW-0547">Nucleotide-binding</keyword>
<feature type="site" description="Important for beta-aspartyl-AMP intermediate formation" evidence="11">
    <location>
        <position position="366"/>
    </location>
</feature>
<feature type="binding site" evidence="10">
    <location>
        <position position="291"/>
    </location>
    <ligand>
        <name>ATP</name>
        <dbReference type="ChEBI" id="CHEBI:30616"/>
    </ligand>
</feature>
<dbReference type="RefSeq" id="WP_084113721.1">
    <property type="nucleotide sequence ID" value="NZ_FWXH01000002.1"/>
</dbReference>